<evidence type="ECO:0000256" key="9">
    <source>
        <dbReference type="ARBA" id="ARBA00022990"/>
    </source>
</evidence>
<dbReference type="InterPro" id="IPR050637">
    <property type="entry name" value="NLRP_innate_immun_reg"/>
</dbReference>
<keyword evidence="9" id="KW-0007">Acetylation</keyword>
<evidence type="ECO:0000256" key="8">
    <source>
        <dbReference type="ARBA" id="ARBA00022737"/>
    </source>
</evidence>
<dbReference type="GO" id="GO:0005737">
    <property type="term" value="C:cytoplasm"/>
    <property type="evidence" value="ECO:0007669"/>
    <property type="project" value="UniProtKB-SubCell"/>
</dbReference>
<evidence type="ECO:0000256" key="14">
    <source>
        <dbReference type="SAM" id="SignalP"/>
    </source>
</evidence>
<dbReference type="EMBL" id="KZ505696">
    <property type="protein sequence ID" value="PKU46864.1"/>
    <property type="molecule type" value="Genomic_DNA"/>
</dbReference>
<feature type="compositionally biased region" description="Basic and acidic residues" evidence="13">
    <location>
        <begin position="78"/>
        <end position="122"/>
    </location>
</feature>
<dbReference type="PANTHER" id="PTHR45690">
    <property type="entry name" value="NACHT, LRR AND PYD DOMAINS-CONTAINING PROTEIN 12"/>
    <property type="match status" value="1"/>
</dbReference>
<evidence type="ECO:0000256" key="5">
    <source>
        <dbReference type="ARBA" id="ARBA00022490"/>
    </source>
</evidence>
<keyword evidence="16" id="KW-1185">Reference proteome</keyword>
<reference evidence="16" key="1">
    <citation type="submission" date="2017-11" db="EMBL/GenBank/DDBJ databases">
        <authorList>
            <person name="Lima N.C."/>
            <person name="Parody-Merino A.M."/>
            <person name="Battley P.F."/>
            <person name="Fidler A.E."/>
            <person name="Prosdocimi F."/>
        </authorList>
    </citation>
    <scope>NUCLEOTIDE SEQUENCE [LARGE SCALE GENOMIC DNA]</scope>
</reference>
<keyword evidence="8" id="KW-0677">Repeat</keyword>
<dbReference type="SMART" id="SM00368">
    <property type="entry name" value="LRR_RI"/>
    <property type="match status" value="13"/>
</dbReference>
<comment type="subcellular location">
    <subcellularLocation>
        <location evidence="2">Cytoplasm</location>
    </subcellularLocation>
    <subcellularLocation>
        <location evidence="1">Nucleus</location>
    </subcellularLocation>
</comment>
<dbReference type="Pfam" id="PF18779">
    <property type="entry name" value="LRR_RI_capping"/>
    <property type="match status" value="1"/>
</dbReference>
<dbReference type="PANTHER" id="PTHR45690:SF19">
    <property type="entry name" value="NACHT, LRR AND PYD DOMAINS-CONTAINING PROTEIN 3"/>
    <property type="match status" value="1"/>
</dbReference>
<feature type="chain" id="PRO_5014118197" description="Ribonuclease inhibitor" evidence="14">
    <location>
        <begin position="32"/>
        <end position="628"/>
    </location>
</feature>
<evidence type="ECO:0000256" key="10">
    <source>
        <dbReference type="ARBA" id="ARBA00023242"/>
    </source>
</evidence>
<evidence type="ECO:0000256" key="6">
    <source>
        <dbReference type="ARBA" id="ARBA00022553"/>
    </source>
</evidence>
<feature type="compositionally biased region" description="Basic residues" evidence="13">
    <location>
        <begin position="123"/>
        <end position="163"/>
    </location>
</feature>
<evidence type="ECO:0000256" key="11">
    <source>
        <dbReference type="ARBA" id="ARBA00032534"/>
    </source>
</evidence>
<name>A0A2I0ULD7_LIMLA</name>
<evidence type="ECO:0000313" key="16">
    <source>
        <dbReference type="Proteomes" id="UP000233556"/>
    </source>
</evidence>
<evidence type="ECO:0000313" key="15">
    <source>
        <dbReference type="EMBL" id="PKU46864.1"/>
    </source>
</evidence>
<sequence>MGGKNRAGLLPPGFPPLLSCFLHIQVLLLWGEIVGDGKKGQRGGRREREEKEEEKWGVGEKNEKDGGKRRERGKKEGRRVENEQKREGGKKGEREKREVGKAQEKEGRKGERGEEGNKEGRGGGRKQRKRGGKGGRRGKWGKHRKKRKGKVRRGKERKRRKVRKTRLISTVKMELDIQCEEMSPSRWAELLSTMKSCKTIRLDDCNLSSSSCEDLSSIINMNPSLTELKLNNNELGDEGIEYLCKGLLMPSCSLQKLWLQNCNLTSASCETLRSVLSAQPSLTELHVGDNKLGTAGVKVLCQGMMNPNCKLQKLQLEYCELTADIVEPLNAALQSKPTLKELSLSNNTLGDTAVKQLCWGLVEASCNLELLHLENCGITSDSCREISAVLSNKSSLIDLSVGDNKIGDSGLALLCQGLMHPNCKIQKLWLWDCDLTSASCKDLSRLISTKETLTEISLIDNNLRDSGMEMLCQALKDPKSKLQELWVRECGLTTACCKAVSSALSVNKHLKVLHIGENKLGDAGVELMCEGLLHPNCNIQSLWLGNCDLTAACCATLATVMATKQCLTELDLSYNSLEDEGIRKICEALRNPSCNVQQLILYDIFWSSEVDDELRALEESKPEVKIIS</sequence>
<dbReference type="InterPro" id="IPR032675">
    <property type="entry name" value="LRR_dom_sf"/>
</dbReference>
<feature type="compositionally biased region" description="Basic and acidic residues" evidence="13">
    <location>
        <begin position="36"/>
        <end position="68"/>
    </location>
</feature>
<accession>A0A2I0ULD7</accession>
<feature type="signal peptide" evidence="14">
    <location>
        <begin position="1"/>
        <end position="31"/>
    </location>
</feature>
<proteinExistence type="predicted"/>
<reference evidence="16" key="2">
    <citation type="submission" date="2017-12" db="EMBL/GenBank/DDBJ databases">
        <title>Genome sequence of the Bar-tailed Godwit (Limosa lapponica baueri).</title>
        <authorList>
            <person name="Lima N.C.B."/>
            <person name="Parody-Merino A.M."/>
            <person name="Battley P.F."/>
            <person name="Fidler A.E."/>
            <person name="Prosdocimi F."/>
        </authorList>
    </citation>
    <scope>NUCLEOTIDE SEQUENCE [LARGE SCALE GENOMIC DNA]</scope>
</reference>
<dbReference type="CDD" id="cd00116">
    <property type="entry name" value="LRR_RI"/>
    <property type="match status" value="1"/>
</dbReference>
<organism evidence="15 16">
    <name type="scientific">Limosa lapponica baueri</name>
    <dbReference type="NCBI Taxonomy" id="1758121"/>
    <lineage>
        <taxon>Eukaryota</taxon>
        <taxon>Metazoa</taxon>
        <taxon>Chordata</taxon>
        <taxon>Craniata</taxon>
        <taxon>Vertebrata</taxon>
        <taxon>Euteleostomi</taxon>
        <taxon>Archelosauria</taxon>
        <taxon>Archosauria</taxon>
        <taxon>Dinosauria</taxon>
        <taxon>Saurischia</taxon>
        <taxon>Theropoda</taxon>
        <taxon>Coelurosauria</taxon>
        <taxon>Aves</taxon>
        <taxon>Neognathae</taxon>
        <taxon>Neoaves</taxon>
        <taxon>Charadriiformes</taxon>
        <taxon>Scolopacidae</taxon>
        <taxon>Limosa</taxon>
    </lineage>
</organism>
<evidence type="ECO:0000256" key="1">
    <source>
        <dbReference type="ARBA" id="ARBA00004123"/>
    </source>
</evidence>
<dbReference type="OrthoDB" id="120976at2759"/>
<comment type="function">
    <text evidence="12">Ribonuclease inhibitor which inhibits RNASE1, RNASE2 and angiogenin (ANG). May play a role in redox homeostasis. Required to inhibit the cytotoxic tRNA ribonuclease activity of ANG in the cytoplasm in absence of stress. Relocates to the nucleus in response to stress, relieving inhibition of ANG in the cytoplasm, and inhibiting the angiogenic activity of ANG in the nucleus.</text>
</comment>
<keyword evidence="6" id="KW-0597">Phosphoprotein</keyword>
<keyword evidence="7" id="KW-0433">Leucine-rich repeat</keyword>
<evidence type="ECO:0000256" key="4">
    <source>
        <dbReference type="ARBA" id="ARBA00014554"/>
    </source>
</evidence>
<evidence type="ECO:0000256" key="2">
    <source>
        <dbReference type="ARBA" id="ARBA00004496"/>
    </source>
</evidence>
<dbReference type="InterPro" id="IPR001611">
    <property type="entry name" value="Leu-rich_rpt"/>
</dbReference>
<dbReference type="AlphaFoldDB" id="A0A2I0ULD7"/>
<dbReference type="Proteomes" id="UP000233556">
    <property type="component" value="Unassembled WGS sequence"/>
</dbReference>
<dbReference type="Gene3D" id="3.80.10.10">
    <property type="entry name" value="Ribonuclease Inhibitor"/>
    <property type="match status" value="1"/>
</dbReference>
<dbReference type="GO" id="GO:0005634">
    <property type="term" value="C:nucleus"/>
    <property type="evidence" value="ECO:0007669"/>
    <property type="project" value="UniProtKB-SubCell"/>
</dbReference>
<dbReference type="SUPFAM" id="SSF52047">
    <property type="entry name" value="RNI-like"/>
    <property type="match status" value="1"/>
</dbReference>
<gene>
    <name evidence="15" type="ORF">llap_2837</name>
</gene>
<dbReference type="InterPro" id="IPR041302">
    <property type="entry name" value="LRR_RI_cap"/>
</dbReference>
<dbReference type="Pfam" id="PF13516">
    <property type="entry name" value="LRR_6"/>
    <property type="match status" value="7"/>
</dbReference>
<evidence type="ECO:0000256" key="13">
    <source>
        <dbReference type="SAM" id="MobiDB-lite"/>
    </source>
</evidence>
<feature type="region of interest" description="Disordered" evidence="13">
    <location>
        <begin position="36"/>
        <end position="163"/>
    </location>
</feature>
<keyword evidence="5" id="KW-0963">Cytoplasm</keyword>
<evidence type="ECO:0000256" key="12">
    <source>
        <dbReference type="ARBA" id="ARBA00049613"/>
    </source>
</evidence>
<protein>
    <recommendedName>
        <fullName evidence="4">Ribonuclease inhibitor</fullName>
    </recommendedName>
    <alternativeName>
        <fullName evidence="11">Ribonuclease/angiogenin inhibitor 1</fullName>
    </alternativeName>
</protein>
<keyword evidence="10" id="KW-0539">Nucleus</keyword>
<evidence type="ECO:0000256" key="3">
    <source>
        <dbReference type="ARBA" id="ARBA00011699"/>
    </source>
</evidence>
<comment type="subunit">
    <text evidence="3">Forms high-affinity heterodimers with RNASE1, ANG and RNASE2.</text>
</comment>
<keyword evidence="14" id="KW-0732">Signal</keyword>
<evidence type="ECO:0000256" key="7">
    <source>
        <dbReference type="ARBA" id="ARBA00022614"/>
    </source>
</evidence>